<dbReference type="KEGG" id="lbc:LACBIDRAFT_331908"/>
<evidence type="ECO:0000313" key="2">
    <source>
        <dbReference type="EMBL" id="EDR02915.1"/>
    </source>
</evidence>
<gene>
    <name evidence="2" type="ORF">LACBIDRAFT_331908</name>
</gene>
<dbReference type="OrthoDB" id="5946233at2759"/>
<dbReference type="HOGENOM" id="CLU_1256216_0_0_1"/>
<dbReference type="GeneID" id="6081974"/>
<dbReference type="RefSeq" id="XP_001886338.1">
    <property type="nucleotide sequence ID" value="XM_001886303.1"/>
</dbReference>
<sequence length="220" mass="25104">MPTDDKCPWMFQKINVKLEANWSVFQHDFAPSYKDLFESGVNAGYYNVDDVLDNEFDKWVIVHNRTPPHANTKKVLPHGIPELSCEKPEQFGALDFKSSLTILKQNFPLLTTQSFSSHHLYSMNIGSPVITFCTFWDMYRQLSYCFHQDLETDHDEAMASLISSQHTQTQEVEQDLIPLIEGLKELWQGDQVVGPSNHDGDGSDYASFTDDSDEESKGDT</sequence>
<feature type="region of interest" description="Disordered" evidence="1">
    <location>
        <begin position="190"/>
        <end position="220"/>
    </location>
</feature>
<organism evidence="3">
    <name type="scientific">Laccaria bicolor (strain S238N-H82 / ATCC MYA-4686)</name>
    <name type="common">Bicoloured deceiver</name>
    <name type="synonym">Laccaria laccata var. bicolor</name>
    <dbReference type="NCBI Taxonomy" id="486041"/>
    <lineage>
        <taxon>Eukaryota</taxon>
        <taxon>Fungi</taxon>
        <taxon>Dikarya</taxon>
        <taxon>Basidiomycota</taxon>
        <taxon>Agaricomycotina</taxon>
        <taxon>Agaricomycetes</taxon>
        <taxon>Agaricomycetidae</taxon>
        <taxon>Agaricales</taxon>
        <taxon>Agaricineae</taxon>
        <taxon>Hydnangiaceae</taxon>
        <taxon>Laccaria</taxon>
    </lineage>
</organism>
<accession>B0DR06</accession>
<dbReference type="EMBL" id="DS547127">
    <property type="protein sequence ID" value="EDR02915.1"/>
    <property type="molecule type" value="Genomic_DNA"/>
</dbReference>
<name>B0DR06_LACBS</name>
<protein>
    <submittedName>
        <fullName evidence="2">Predicted protein</fullName>
    </submittedName>
</protein>
<reference evidence="2" key="1">
    <citation type="journal article" date="2008" name="Nature">
        <title>The genome of Laccaria bicolor provides insights into mycorrhizal symbiosis.</title>
        <authorList>
            <person name="Martin F."/>
            <person name="Aerts A."/>
            <person name="Ahren D."/>
            <person name="Brun A."/>
            <person name="Danchin E.G.J."/>
            <person name="Duchaussoy F."/>
            <person name="Gibon J."/>
            <person name="Kohler A."/>
            <person name="Lindquist E."/>
            <person name="Pereda V."/>
            <person name="Salamov A."/>
            <person name="Shapiro H.J."/>
            <person name="Wuyts J."/>
            <person name="Blaudez D."/>
            <person name="Buee M."/>
            <person name="Brokstein P."/>
            <person name="Canbaeck B."/>
            <person name="Cohen D."/>
            <person name="Courty P.E."/>
            <person name="Coutinho P.M."/>
            <person name="Delaruelle C."/>
            <person name="Detter J.C."/>
            <person name="Deveau A."/>
            <person name="DiFazio S."/>
            <person name="Duplessis S."/>
            <person name="Fraissinet-Tachet L."/>
            <person name="Lucic E."/>
            <person name="Frey-Klett P."/>
            <person name="Fourrey C."/>
            <person name="Feussner I."/>
            <person name="Gay G."/>
            <person name="Grimwood J."/>
            <person name="Hoegger P.J."/>
            <person name="Jain P."/>
            <person name="Kilaru S."/>
            <person name="Labbe J."/>
            <person name="Lin Y.C."/>
            <person name="Legue V."/>
            <person name="Le Tacon F."/>
            <person name="Marmeisse R."/>
            <person name="Melayah D."/>
            <person name="Montanini B."/>
            <person name="Muratet M."/>
            <person name="Nehls U."/>
            <person name="Niculita-Hirzel H."/>
            <person name="Oudot-Le Secq M.P."/>
            <person name="Peter M."/>
            <person name="Quesneville H."/>
            <person name="Rajashekar B."/>
            <person name="Reich M."/>
            <person name="Rouhier N."/>
            <person name="Schmutz J."/>
            <person name="Yin T."/>
            <person name="Chalot M."/>
            <person name="Henrissat B."/>
            <person name="Kuees U."/>
            <person name="Lucas S."/>
            <person name="Van de Peer Y."/>
            <person name="Podila G.K."/>
            <person name="Polle A."/>
            <person name="Pukkila P.J."/>
            <person name="Richardson P.M."/>
            <person name="Rouze P."/>
            <person name="Sanders I.R."/>
            <person name="Stajich J.E."/>
            <person name="Tunlid A."/>
            <person name="Tuskan G."/>
            <person name="Grigoriev I.V."/>
        </authorList>
    </citation>
    <scope>NUCLEOTIDE SEQUENCE [LARGE SCALE GENOMIC DNA]</scope>
</reference>
<dbReference type="Proteomes" id="UP000001194">
    <property type="component" value="Unassembled WGS sequence"/>
</dbReference>
<evidence type="ECO:0000313" key="3">
    <source>
        <dbReference type="Proteomes" id="UP000001194"/>
    </source>
</evidence>
<dbReference type="AlphaFoldDB" id="B0DR06"/>
<keyword evidence="3" id="KW-1185">Reference proteome</keyword>
<evidence type="ECO:0000256" key="1">
    <source>
        <dbReference type="SAM" id="MobiDB-lite"/>
    </source>
</evidence>
<proteinExistence type="predicted"/>
<dbReference type="InParanoid" id="B0DR06"/>